<comment type="caution">
    <text evidence="8">The sequence shown here is derived from an EMBL/GenBank/DDBJ whole genome shotgun (WGS) entry which is preliminary data.</text>
</comment>
<keyword evidence="3" id="KW-0808">Transferase</keyword>
<keyword evidence="6" id="KW-0472">Membrane</keyword>
<dbReference type="InterPro" id="IPR036890">
    <property type="entry name" value="HATPase_C_sf"/>
</dbReference>
<dbReference type="EC" id="2.7.13.3" evidence="2"/>
<dbReference type="InterPro" id="IPR003594">
    <property type="entry name" value="HATPase_dom"/>
</dbReference>
<reference evidence="8 9" key="1">
    <citation type="submission" date="2024-02" db="EMBL/GenBank/DDBJ databases">
        <title>Genome sequence of Aquincola sp. MAHUQ-54.</title>
        <authorList>
            <person name="Huq M.A."/>
        </authorList>
    </citation>
    <scope>NUCLEOTIDE SEQUENCE [LARGE SCALE GENOMIC DNA]</scope>
    <source>
        <strain evidence="8 9">MAHUQ-54</strain>
    </source>
</reference>
<dbReference type="EMBL" id="JAZIBG010000026">
    <property type="protein sequence ID" value="MEF7614563.1"/>
    <property type="molecule type" value="Genomic_DNA"/>
</dbReference>
<keyword evidence="6" id="KW-1133">Transmembrane helix</keyword>
<dbReference type="Proteomes" id="UP001336250">
    <property type="component" value="Unassembled WGS sequence"/>
</dbReference>
<evidence type="ECO:0000256" key="4">
    <source>
        <dbReference type="ARBA" id="ARBA00022777"/>
    </source>
</evidence>
<keyword evidence="8" id="KW-0547">Nucleotide-binding</keyword>
<dbReference type="PANTHER" id="PTHR24421">
    <property type="entry name" value="NITRATE/NITRITE SENSOR PROTEIN NARX-RELATED"/>
    <property type="match status" value="1"/>
</dbReference>
<feature type="transmembrane region" description="Helical" evidence="6">
    <location>
        <begin position="413"/>
        <end position="430"/>
    </location>
</feature>
<protein>
    <recommendedName>
        <fullName evidence="2">histidine kinase</fullName>
        <ecNumber evidence="2">2.7.13.3</ecNumber>
    </recommendedName>
</protein>
<feature type="transmembrane region" description="Helical" evidence="6">
    <location>
        <begin position="172"/>
        <end position="194"/>
    </location>
</feature>
<dbReference type="Gene3D" id="3.30.565.10">
    <property type="entry name" value="Histidine kinase-like ATPase, C-terminal domain"/>
    <property type="match status" value="1"/>
</dbReference>
<evidence type="ECO:0000259" key="7">
    <source>
        <dbReference type="PROSITE" id="PS50109"/>
    </source>
</evidence>
<dbReference type="GO" id="GO:0000160">
    <property type="term" value="P:phosphorelay signal transduction system"/>
    <property type="evidence" value="ECO:0007669"/>
    <property type="project" value="UniProtKB-KW"/>
</dbReference>
<dbReference type="PROSITE" id="PS50109">
    <property type="entry name" value="HIS_KIN"/>
    <property type="match status" value="1"/>
</dbReference>
<dbReference type="GO" id="GO:0004673">
    <property type="term" value="F:protein histidine kinase activity"/>
    <property type="evidence" value="ECO:0007669"/>
    <property type="project" value="UniProtKB-EC"/>
</dbReference>
<name>A0AAW9Q3H6_9BURK</name>
<evidence type="ECO:0000256" key="2">
    <source>
        <dbReference type="ARBA" id="ARBA00012438"/>
    </source>
</evidence>
<keyword evidence="5" id="KW-0902">Two-component regulatory system</keyword>
<dbReference type="CDD" id="cd16917">
    <property type="entry name" value="HATPase_UhpB-NarQ-NarX-like"/>
    <property type="match status" value="1"/>
</dbReference>
<organism evidence="8 9">
    <name type="scientific">Aquincola agrisoli</name>
    <dbReference type="NCBI Taxonomy" id="3119538"/>
    <lineage>
        <taxon>Bacteria</taxon>
        <taxon>Pseudomonadati</taxon>
        <taxon>Pseudomonadota</taxon>
        <taxon>Betaproteobacteria</taxon>
        <taxon>Burkholderiales</taxon>
        <taxon>Sphaerotilaceae</taxon>
        <taxon>Aquincola</taxon>
    </lineage>
</organism>
<gene>
    <name evidence="8" type="ORF">V4F39_11645</name>
</gene>
<dbReference type="InterPro" id="IPR005467">
    <property type="entry name" value="His_kinase_dom"/>
</dbReference>
<dbReference type="InterPro" id="IPR050482">
    <property type="entry name" value="Sensor_HK_TwoCompSys"/>
</dbReference>
<feature type="transmembrane region" description="Helical" evidence="6">
    <location>
        <begin position="292"/>
        <end position="311"/>
    </location>
</feature>
<proteinExistence type="predicted"/>
<comment type="catalytic activity">
    <reaction evidence="1">
        <text>ATP + protein L-histidine = ADP + protein N-phospho-L-histidine.</text>
        <dbReference type="EC" id="2.7.13.3"/>
    </reaction>
</comment>
<evidence type="ECO:0000313" key="9">
    <source>
        <dbReference type="Proteomes" id="UP001336250"/>
    </source>
</evidence>
<evidence type="ECO:0000256" key="5">
    <source>
        <dbReference type="ARBA" id="ARBA00023012"/>
    </source>
</evidence>
<feature type="transmembrane region" description="Helical" evidence="6">
    <location>
        <begin position="323"/>
        <end position="346"/>
    </location>
</feature>
<dbReference type="RefSeq" id="WP_332289569.1">
    <property type="nucleotide sequence ID" value="NZ_JAZIBG010000026.1"/>
</dbReference>
<dbReference type="GO" id="GO:0005524">
    <property type="term" value="F:ATP binding"/>
    <property type="evidence" value="ECO:0007669"/>
    <property type="project" value="UniProtKB-KW"/>
</dbReference>
<dbReference type="SUPFAM" id="SSF55874">
    <property type="entry name" value="ATPase domain of HSP90 chaperone/DNA topoisomerase II/histidine kinase"/>
    <property type="match status" value="1"/>
</dbReference>
<dbReference type="PANTHER" id="PTHR24421:SF10">
    <property type="entry name" value="NITRATE_NITRITE SENSOR PROTEIN NARQ"/>
    <property type="match status" value="1"/>
</dbReference>
<keyword evidence="8" id="KW-0067">ATP-binding</keyword>
<evidence type="ECO:0000256" key="6">
    <source>
        <dbReference type="SAM" id="Phobius"/>
    </source>
</evidence>
<feature type="transmembrane region" description="Helical" evidence="6">
    <location>
        <begin position="352"/>
        <end position="377"/>
    </location>
</feature>
<dbReference type="AlphaFoldDB" id="A0AAW9Q3H6"/>
<dbReference type="Gene3D" id="1.20.5.1930">
    <property type="match status" value="1"/>
</dbReference>
<keyword evidence="6" id="KW-0812">Transmembrane</keyword>
<keyword evidence="4" id="KW-0418">Kinase</keyword>
<accession>A0AAW9Q3H6</accession>
<dbReference type="Pfam" id="PF02518">
    <property type="entry name" value="HATPase_c"/>
    <property type="match status" value="1"/>
</dbReference>
<feature type="domain" description="Histidine kinase" evidence="7">
    <location>
        <begin position="660"/>
        <end position="747"/>
    </location>
</feature>
<evidence type="ECO:0000256" key="3">
    <source>
        <dbReference type="ARBA" id="ARBA00022679"/>
    </source>
</evidence>
<evidence type="ECO:0000313" key="8">
    <source>
        <dbReference type="EMBL" id="MEF7614563.1"/>
    </source>
</evidence>
<feature type="transmembrane region" description="Helical" evidence="6">
    <location>
        <begin position="44"/>
        <end position="64"/>
    </location>
</feature>
<evidence type="ECO:0000256" key="1">
    <source>
        <dbReference type="ARBA" id="ARBA00000085"/>
    </source>
</evidence>
<feature type="transmembrane region" description="Helical" evidence="6">
    <location>
        <begin position="389"/>
        <end position="407"/>
    </location>
</feature>
<sequence length="747" mass="82182">MTSPGNHWAGHHAGPDSTFDLHAWERALGRSLSEGRWLGWRTRLLALAALVGCVGLFLLVRSLAAMPALDIPWRSDAQGRLVWAAGGSPWAEQEGSTLLHIQDARGGVLEADASLLQRSPRWLTDDARRRRYTDQHATLNAALREGPVTLVFAEAPALTAQAAPRGVANLGAAFWLMSGMALLLYLTAMVVALGKPSLRNTLYALMTTCQAFNLLFIAVESMPGLVVPDALLAWDYPARAVLDLVTGAAIVHATSLHPYPLPGRRATATAAWCIAVGIGTALSTQVLPYSWWWLQGAILLFAVAAIAQLTLSRRIKPHPAALILRRLTVVALGIWALLTVAVSFSMKVPGSAHHIAATGSMVWVVFLASLLALLPFLYRTQQVLREFSMLAGISTVATSLDLLFVAIFSLSQFASITLALFLSIGIYAGARQWLLNKMLGSNILTTERAFEQLYKIARKIETHPERLGELLSQLLRELFEPLEAVLVDRPLKKSRVVGDGSSLLVPVPTLGADESAHGMSIFLRYAHRGNMIFTLEDARLTDRICEQLKRAVAFDQAMEQARSEERMRIAQDLHDDIGARLLTLMYKAGDPETEDYVRHTLKDLKTLTRGLAASNHRLSHAAAEWKADLSQRLGVAHCELRWSFTMDKDMTLTVVQWSALTRILRELTNNVISHANASRLEVQASVQDGELTMAVTDNGQGSKPEAWQHGLGLNGVRKRIRQLNGHVEWVEQRPHGIQCRLWASLAR</sequence>
<keyword evidence="9" id="KW-1185">Reference proteome</keyword>